<name>A0ABS6W4P7_9FLAO</name>
<dbReference type="EMBL" id="JAHWDF010000013">
    <property type="protein sequence ID" value="MBW2962492.1"/>
    <property type="molecule type" value="Genomic_DNA"/>
</dbReference>
<dbReference type="CDD" id="cd11313">
    <property type="entry name" value="AmyAc_arch_bac_AmyA"/>
    <property type="match status" value="1"/>
</dbReference>
<dbReference type="PANTHER" id="PTHR47786:SF2">
    <property type="entry name" value="GLYCOSYL HYDROLASE FAMILY 13 CATALYTIC DOMAIN-CONTAINING PROTEIN"/>
    <property type="match status" value="1"/>
</dbReference>
<keyword evidence="4" id="KW-1185">Reference proteome</keyword>
<proteinExistence type="predicted"/>
<evidence type="ECO:0000313" key="3">
    <source>
        <dbReference type="EMBL" id="MBW2962492.1"/>
    </source>
</evidence>
<keyword evidence="1" id="KW-0175">Coiled coil</keyword>
<dbReference type="Pfam" id="PF00128">
    <property type="entry name" value="Alpha-amylase"/>
    <property type="match status" value="1"/>
</dbReference>
<dbReference type="Proteomes" id="UP000719267">
    <property type="component" value="Unassembled WGS sequence"/>
</dbReference>
<dbReference type="PROSITE" id="PS51257">
    <property type="entry name" value="PROKAR_LIPOPROTEIN"/>
    <property type="match status" value="1"/>
</dbReference>
<feature type="domain" description="Glycosyl hydrolase family 13 catalytic" evidence="2">
    <location>
        <begin position="40"/>
        <end position="397"/>
    </location>
</feature>
<reference evidence="3 4" key="1">
    <citation type="submission" date="2021-07" db="EMBL/GenBank/DDBJ databases">
        <title>Mesonia aestuariivivens sp. nov., isolated from a tidal flat.</title>
        <authorList>
            <person name="Kim Y.-O."/>
            <person name="Yoon J.-H."/>
        </authorList>
    </citation>
    <scope>NUCLEOTIDE SEQUENCE [LARGE SCALE GENOMIC DNA]</scope>
    <source>
        <strain evidence="3 4">JHPTF-M18</strain>
    </source>
</reference>
<evidence type="ECO:0000313" key="4">
    <source>
        <dbReference type="Proteomes" id="UP000719267"/>
    </source>
</evidence>
<protein>
    <submittedName>
        <fullName evidence="3">Alpha-amylase</fullName>
    </submittedName>
</protein>
<accession>A0ABS6W4P7</accession>
<dbReference type="RefSeq" id="WP_219040775.1">
    <property type="nucleotide sequence ID" value="NZ_JAHWDF010000013.1"/>
</dbReference>
<evidence type="ECO:0000259" key="2">
    <source>
        <dbReference type="SMART" id="SM00642"/>
    </source>
</evidence>
<dbReference type="InterPro" id="IPR006047">
    <property type="entry name" value="GH13_cat_dom"/>
</dbReference>
<dbReference type="PANTHER" id="PTHR47786">
    <property type="entry name" value="ALPHA-1,4-GLUCAN:MALTOSE-1-PHOSPHATE MALTOSYLTRANSFERASE"/>
    <property type="match status" value="1"/>
</dbReference>
<sequence length="485" mass="56659">MKKYFILVCTLALLISCKDNKKEASPEENSAVKTTEAKDSISPFQDKILDNAVIYEANIRQYSPKGSFKAFTKDIPKLKEMGVKILWLMPIYPISQVKKKSANGKFAEDIEDPKEREKILGSYYAISDYTKVNPEFGSKEDFRELVKTAHENDIYVILDWVPNHTGWDHVWIKENPDYYTKNEKGEVIDPINPETGESWGWDDVADLNYDNQEMRKEMIADMLYWIREENIDGFRCDVANNVPINFWEQAIPQLREEKNIFMLAEAWEPELMNNNLFDMVYGWDLHHTMNKIAQKELTAEAWEEEIEEVQNKYKDHHILMNFTSNHDENSWNGSVKERLEGGVETFAALSFLAPGIPLIYSGQEYDMNKRLRFFTKDTIKQKSNKMFSVYKKLGKLKSKNLALSGGKNPANYQLLQNSLPKKAIAFKRVKDDQSIIYIANVTNQQINVSFDFNGEFRDYMNNNKNFTVKKKEKITMQPWEYHILK</sequence>
<evidence type="ECO:0000256" key="1">
    <source>
        <dbReference type="SAM" id="Coils"/>
    </source>
</evidence>
<comment type="caution">
    <text evidence="3">The sequence shown here is derived from an EMBL/GenBank/DDBJ whole genome shotgun (WGS) entry which is preliminary data.</text>
</comment>
<organism evidence="3 4">
    <name type="scientific">Mesonia aestuariivivens</name>
    <dbReference type="NCBI Taxonomy" id="2796128"/>
    <lineage>
        <taxon>Bacteria</taxon>
        <taxon>Pseudomonadati</taxon>
        <taxon>Bacteroidota</taxon>
        <taxon>Flavobacteriia</taxon>
        <taxon>Flavobacteriales</taxon>
        <taxon>Flavobacteriaceae</taxon>
        <taxon>Mesonia</taxon>
    </lineage>
</organism>
<dbReference type="SMART" id="SM00642">
    <property type="entry name" value="Aamy"/>
    <property type="match status" value="1"/>
</dbReference>
<gene>
    <name evidence="3" type="ORF">KW502_11865</name>
</gene>
<feature type="coiled-coil region" evidence="1">
    <location>
        <begin position="285"/>
        <end position="319"/>
    </location>
</feature>